<dbReference type="EMBL" id="RJSF01000003">
    <property type="protein sequence ID" value="RNM17614.1"/>
    <property type="molecule type" value="Genomic_DNA"/>
</dbReference>
<protein>
    <submittedName>
        <fullName evidence="2">Uncharacterized protein</fullName>
    </submittedName>
</protein>
<feature type="region of interest" description="Disordered" evidence="1">
    <location>
        <begin position="25"/>
        <end position="64"/>
    </location>
</feature>
<dbReference type="Proteomes" id="UP000279994">
    <property type="component" value="Unassembled WGS sequence"/>
</dbReference>
<reference evidence="2 3" key="1">
    <citation type="submission" date="2018-11" db="EMBL/GenBank/DDBJ databases">
        <authorList>
            <person name="Li F."/>
        </authorList>
    </citation>
    <scope>NUCLEOTIDE SEQUENCE [LARGE SCALE GENOMIC DNA]</scope>
    <source>
        <strain evidence="2 3">Gsoil 818</strain>
    </source>
</reference>
<dbReference type="AlphaFoldDB" id="A0A3N0GYR4"/>
<name>A0A3N0GYR4_9ACTN</name>
<accession>A0A3N0GYR4</accession>
<evidence type="ECO:0000313" key="2">
    <source>
        <dbReference type="EMBL" id="RNM17614.1"/>
    </source>
</evidence>
<comment type="caution">
    <text evidence="2">The sequence shown here is derived from an EMBL/GenBank/DDBJ whole genome shotgun (WGS) entry which is preliminary data.</text>
</comment>
<evidence type="ECO:0000256" key="1">
    <source>
        <dbReference type="SAM" id="MobiDB-lite"/>
    </source>
</evidence>
<gene>
    <name evidence="2" type="ORF">EFL26_02040</name>
</gene>
<evidence type="ECO:0000313" key="3">
    <source>
        <dbReference type="Proteomes" id="UP000279994"/>
    </source>
</evidence>
<keyword evidence="3" id="KW-1185">Reference proteome</keyword>
<organism evidence="2 3">
    <name type="scientific">Nocardioides pocheonensis</name>
    <dbReference type="NCBI Taxonomy" id="661485"/>
    <lineage>
        <taxon>Bacteria</taxon>
        <taxon>Bacillati</taxon>
        <taxon>Actinomycetota</taxon>
        <taxon>Actinomycetes</taxon>
        <taxon>Propionibacteriales</taxon>
        <taxon>Nocardioidaceae</taxon>
        <taxon>Nocardioides</taxon>
    </lineage>
</organism>
<proteinExistence type="predicted"/>
<sequence length="64" mass="7750">MAWVGWVGRERPERERSEADLQRLAEAIRRPVPDERRRPRQRERSTGVAQRREPSRRDQTRRSA</sequence>